<evidence type="ECO:0000256" key="2">
    <source>
        <dbReference type="SAM" id="Phobius"/>
    </source>
</evidence>
<keyword evidence="2" id="KW-1133">Transmembrane helix</keyword>
<accession>A0AAD7MAZ1</accession>
<proteinExistence type="predicted"/>
<evidence type="ECO:0000313" key="3">
    <source>
        <dbReference type="EMBL" id="KAJ7708666.1"/>
    </source>
</evidence>
<feature type="region of interest" description="Disordered" evidence="1">
    <location>
        <begin position="1"/>
        <end position="21"/>
    </location>
</feature>
<dbReference type="AlphaFoldDB" id="A0AAD7MAZ1"/>
<name>A0AAD7MAZ1_MYCRO</name>
<evidence type="ECO:0000313" key="4">
    <source>
        <dbReference type="Proteomes" id="UP001221757"/>
    </source>
</evidence>
<feature type="transmembrane region" description="Helical" evidence="2">
    <location>
        <begin position="81"/>
        <end position="103"/>
    </location>
</feature>
<dbReference type="EMBL" id="JARKIE010000003">
    <property type="protein sequence ID" value="KAJ7708666.1"/>
    <property type="molecule type" value="Genomic_DNA"/>
</dbReference>
<reference evidence="3" key="1">
    <citation type="submission" date="2023-03" db="EMBL/GenBank/DDBJ databases">
        <title>Massive genome expansion in bonnet fungi (Mycena s.s.) driven by repeated elements and novel gene families across ecological guilds.</title>
        <authorList>
            <consortium name="Lawrence Berkeley National Laboratory"/>
            <person name="Harder C.B."/>
            <person name="Miyauchi S."/>
            <person name="Viragh M."/>
            <person name="Kuo A."/>
            <person name="Thoen E."/>
            <person name="Andreopoulos B."/>
            <person name="Lu D."/>
            <person name="Skrede I."/>
            <person name="Drula E."/>
            <person name="Henrissat B."/>
            <person name="Morin E."/>
            <person name="Kohler A."/>
            <person name="Barry K."/>
            <person name="LaButti K."/>
            <person name="Morin E."/>
            <person name="Salamov A."/>
            <person name="Lipzen A."/>
            <person name="Mereny Z."/>
            <person name="Hegedus B."/>
            <person name="Baldrian P."/>
            <person name="Stursova M."/>
            <person name="Weitz H."/>
            <person name="Taylor A."/>
            <person name="Grigoriev I.V."/>
            <person name="Nagy L.G."/>
            <person name="Martin F."/>
            <person name="Kauserud H."/>
        </authorList>
    </citation>
    <scope>NUCLEOTIDE SEQUENCE</scope>
    <source>
        <strain evidence="3">CBHHK067</strain>
    </source>
</reference>
<evidence type="ECO:0000256" key="1">
    <source>
        <dbReference type="SAM" id="MobiDB-lite"/>
    </source>
</evidence>
<comment type="caution">
    <text evidence="3">The sequence shown here is derived from an EMBL/GenBank/DDBJ whole genome shotgun (WGS) entry which is preliminary data.</text>
</comment>
<organism evidence="3 4">
    <name type="scientific">Mycena rosella</name>
    <name type="common">Pink bonnet</name>
    <name type="synonym">Agaricus rosellus</name>
    <dbReference type="NCBI Taxonomy" id="1033263"/>
    <lineage>
        <taxon>Eukaryota</taxon>
        <taxon>Fungi</taxon>
        <taxon>Dikarya</taxon>
        <taxon>Basidiomycota</taxon>
        <taxon>Agaricomycotina</taxon>
        <taxon>Agaricomycetes</taxon>
        <taxon>Agaricomycetidae</taxon>
        <taxon>Agaricales</taxon>
        <taxon>Marasmiineae</taxon>
        <taxon>Mycenaceae</taxon>
        <taxon>Mycena</taxon>
    </lineage>
</organism>
<keyword evidence="2" id="KW-0472">Membrane</keyword>
<keyword evidence="2" id="KW-0812">Transmembrane</keyword>
<dbReference type="Proteomes" id="UP001221757">
    <property type="component" value="Unassembled WGS sequence"/>
</dbReference>
<gene>
    <name evidence="3" type="ORF">B0H17DRAFT_1263787</name>
</gene>
<sequence length="177" mass="19508">MTPCKIVPADSDGSEGGCTSSTSQTHIDIKNWYTQKLANPWVLPSINKYLSKISDENWDITPNQSNIAETAHTGCNAETSIGVGLLTAILQFVALLICTFALYSNIISDLKCLLPDREAWLTGLLDRCFSRMVIVTPDGVHIFQMDFVSRLRSMGTGNRVLASVQITLNSGWQQVNR</sequence>
<protein>
    <submittedName>
        <fullName evidence="3">Uncharacterized protein</fullName>
    </submittedName>
</protein>
<keyword evidence="4" id="KW-1185">Reference proteome</keyword>